<feature type="transmembrane region" description="Helical" evidence="1">
    <location>
        <begin position="67"/>
        <end position="88"/>
    </location>
</feature>
<dbReference type="AlphaFoldDB" id="A0A1G8U9D8"/>
<sequence length="188" mass="19973">MSARSIVLLVASLCLGVPAVLALDFGDSDLVLLREHLNHPFAFGLLACTLTVLAALGLRWAWLRTTVIILAGLGGCVTLLGGLVVTAFTAAKEVGYVEGPGPYSIRLRESTGGLGPDQVTWLSVRKDDGFLSKEWHLGCFDDDDPSDAFDAVTWTGPASVEVRVTDGRTFPVTLDASGRPRTTAELNC</sequence>
<reference evidence="2 3" key="1">
    <citation type="submission" date="2016-10" db="EMBL/GenBank/DDBJ databases">
        <authorList>
            <person name="de Groot N.N."/>
        </authorList>
    </citation>
    <scope>NUCLEOTIDE SEQUENCE [LARGE SCALE GENOMIC DNA]</scope>
    <source>
        <strain evidence="2 3">CGMCC 4.5681</strain>
    </source>
</reference>
<dbReference type="Proteomes" id="UP000198683">
    <property type="component" value="Unassembled WGS sequence"/>
</dbReference>
<protein>
    <submittedName>
        <fullName evidence="2">Uncharacterized protein</fullName>
    </submittedName>
</protein>
<keyword evidence="1" id="KW-0472">Membrane</keyword>
<name>A0A1G8U9D8_9ACTN</name>
<feature type="transmembrane region" description="Helical" evidence="1">
    <location>
        <begin position="41"/>
        <end position="60"/>
    </location>
</feature>
<dbReference type="EMBL" id="FNFB01000002">
    <property type="protein sequence ID" value="SDJ50351.1"/>
    <property type="molecule type" value="Genomic_DNA"/>
</dbReference>
<accession>A0A1G8U9D8</accession>
<organism evidence="2 3">
    <name type="scientific">Nonomuraea maritima</name>
    <dbReference type="NCBI Taxonomy" id="683260"/>
    <lineage>
        <taxon>Bacteria</taxon>
        <taxon>Bacillati</taxon>
        <taxon>Actinomycetota</taxon>
        <taxon>Actinomycetes</taxon>
        <taxon>Streptosporangiales</taxon>
        <taxon>Streptosporangiaceae</taxon>
        <taxon>Nonomuraea</taxon>
    </lineage>
</organism>
<keyword evidence="1" id="KW-1133">Transmembrane helix</keyword>
<evidence type="ECO:0000313" key="3">
    <source>
        <dbReference type="Proteomes" id="UP000198683"/>
    </source>
</evidence>
<keyword evidence="1" id="KW-0812">Transmembrane</keyword>
<keyword evidence="3" id="KW-1185">Reference proteome</keyword>
<evidence type="ECO:0000313" key="2">
    <source>
        <dbReference type="EMBL" id="SDJ50351.1"/>
    </source>
</evidence>
<evidence type="ECO:0000256" key="1">
    <source>
        <dbReference type="SAM" id="Phobius"/>
    </source>
</evidence>
<dbReference type="OrthoDB" id="5195083at2"/>
<dbReference type="RefSeq" id="WP_090759622.1">
    <property type="nucleotide sequence ID" value="NZ_FNFB01000002.1"/>
</dbReference>
<gene>
    <name evidence="2" type="ORF">SAMN05421874_10220</name>
</gene>
<proteinExistence type="predicted"/>